<dbReference type="RefSeq" id="WP_286659212.1">
    <property type="nucleotide sequence ID" value="NZ_JASZYV010000001.1"/>
</dbReference>
<reference evidence="2" key="1">
    <citation type="submission" date="2023-06" db="EMBL/GenBank/DDBJ databases">
        <authorList>
            <person name="Jiang Y."/>
            <person name="Liu Q."/>
        </authorList>
    </citation>
    <scope>NUCLEOTIDE SEQUENCE</scope>
    <source>
        <strain evidence="2">CGMCC 1.12089</strain>
    </source>
</reference>
<feature type="compositionally biased region" description="Basic and acidic residues" evidence="1">
    <location>
        <begin position="200"/>
        <end position="210"/>
    </location>
</feature>
<evidence type="ECO:0008006" key="4">
    <source>
        <dbReference type="Google" id="ProtNLM"/>
    </source>
</evidence>
<dbReference type="EMBL" id="JASZYV010000001">
    <property type="protein sequence ID" value="MDM0044153.1"/>
    <property type="molecule type" value="Genomic_DNA"/>
</dbReference>
<protein>
    <recommendedName>
        <fullName evidence="4">Lipase modulator</fullName>
    </recommendedName>
</protein>
<feature type="region of interest" description="Disordered" evidence="1">
    <location>
        <begin position="28"/>
        <end position="75"/>
    </location>
</feature>
<organism evidence="2 3">
    <name type="scientific">Variovorax dokdonensis</name>
    <dbReference type="NCBI Taxonomy" id="344883"/>
    <lineage>
        <taxon>Bacteria</taxon>
        <taxon>Pseudomonadati</taxon>
        <taxon>Pseudomonadota</taxon>
        <taxon>Betaproteobacteria</taxon>
        <taxon>Burkholderiales</taxon>
        <taxon>Comamonadaceae</taxon>
        <taxon>Variovorax</taxon>
    </lineage>
</organism>
<feature type="compositionally biased region" description="Low complexity" evidence="1">
    <location>
        <begin position="58"/>
        <end position="72"/>
    </location>
</feature>
<dbReference type="Proteomes" id="UP001174908">
    <property type="component" value="Unassembled WGS sequence"/>
</dbReference>
<feature type="compositionally biased region" description="Basic residues" evidence="1">
    <location>
        <begin position="215"/>
        <end position="227"/>
    </location>
</feature>
<feature type="region of interest" description="Disordered" evidence="1">
    <location>
        <begin position="200"/>
        <end position="227"/>
    </location>
</feature>
<accession>A0ABT7N884</accession>
<comment type="caution">
    <text evidence="2">The sequence shown here is derived from an EMBL/GenBank/DDBJ whole genome shotgun (WGS) entry which is preliminary data.</text>
</comment>
<proteinExistence type="predicted"/>
<evidence type="ECO:0000313" key="3">
    <source>
        <dbReference type="Proteomes" id="UP001174908"/>
    </source>
</evidence>
<feature type="compositionally biased region" description="Low complexity" evidence="1">
    <location>
        <begin position="33"/>
        <end position="42"/>
    </location>
</feature>
<keyword evidence="3" id="KW-1185">Reference proteome</keyword>
<gene>
    <name evidence="2" type="ORF">QTH91_06640</name>
</gene>
<sequence length="227" mass="24067">MKRKIALVSLALAGVAGIYLLVLEEPPAPPAGSPVAASVGPGETLASPGQAEVSSTGAVAPAAPRAAQAAKPPVKPELVIPGGQDTFYPNEQQKKELARAMSNSGASAQDMRLAEKTAAFIDYNARISKVLQKPDVPIAAEEFADLMAQTDQMANDRYLTLAETQAVKARLLGTQYSGADLQDKLADLNRDVIANRERLLAAGDPSRRPEMQALRAKKRRSGRKRTA</sequence>
<evidence type="ECO:0000313" key="2">
    <source>
        <dbReference type="EMBL" id="MDM0044153.1"/>
    </source>
</evidence>
<name>A0ABT7N884_9BURK</name>
<evidence type="ECO:0000256" key="1">
    <source>
        <dbReference type="SAM" id="MobiDB-lite"/>
    </source>
</evidence>